<protein>
    <recommendedName>
        <fullName evidence="2">histidine kinase</fullName>
        <ecNumber evidence="2">2.7.13.3</ecNumber>
    </recommendedName>
</protein>
<feature type="domain" description="HPt" evidence="13">
    <location>
        <begin position="1411"/>
        <end position="1522"/>
    </location>
</feature>
<evidence type="ECO:0000259" key="11">
    <source>
        <dbReference type="PROSITE" id="PS50110"/>
    </source>
</evidence>
<feature type="domain" description="Response regulatory" evidence="11">
    <location>
        <begin position="2101"/>
        <end position="2217"/>
    </location>
</feature>
<feature type="modified residue" description="Phosphohistidine" evidence="7">
    <location>
        <position position="742"/>
    </location>
</feature>
<dbReference type="InterPro" id="IPR036641">
    <property type="entry name" value="HPT_dom_sf"/>
</dbReference>
<evidence type="ECO:0000259" key="13">
    <source>
        <dbReference type="PROSITE" id="PS50894"/>
    </source>
</evidence>
<dbReference type="Gene3D" id="3.30.565.10">
    <property type="entry name" value="Histidine kinase-like ATPase, C-terminal domain"/>
    <property type="match status" value="1"/>
</dbReference>
<name>A0ABY6A642_9GAMM</name>
<dbReference type="RefSeq" id="WP_260998114.1">
    <property type="nucleotide sequence ID" value="NZ_CP054475.1"/>
</dbReference>
<dbReference type="PROSITE" id="PS50851">
    <property type="entry name" value="CHEW"/>
    <property type="match status" value="1"/>
</dbReference>
<dbReference type="Pfam" id="PF01627">
    <property type="entry name" value="Hpt"/>
    <property type="match status" value="5"/>
</dbReference>
<feature type="region of interest" description="Disordered" evidence="9">
    <location>
        <begin position="1205"/>
        <end position="1225"/>
    </location>
</feature>
<dbReference type="Pfam" id="PF26379">
    <property type="entry name" value="FimL_2nd"/>
    <property type="match status" value="1"/>
</dbReference>
<feature type="domain" description="Histidine kinase" evidence="10">
    <location>
        <begin position="1700"/>
        <end position="1933"/>
    </location>
</feature>
<dbReference type="InterPro" id="IPR008207">
    <property type="entry name" value="Sig_transdc_His_kin_Hpt_dom"/>
</dbReference>
<evidence type="ECO:0000256" key="5">
    <source>
        <dbReference type="ARBA" id="ARBA00022777"/>
    </source>
</evidence>
<dbReference type="PROSITE" id="PS50109">
    <property type="entry name" value="HIS_KIN"/>
    <property type="match status" value="1"/>
</dbReference>
<dbReference type="Gene3D" id="1.20.120.160">
    <property type="entry name" value="HPT domain"/>
    <property type="match status" value="6"/>
</dbReference>
<dbReference type="Gene3D" id="2.30.30.40">
    <property type="entry name" value="SH3 Domains"/>
    <property type="match status" value="1"/>
</dbReference>
<dbReference type="PRINTS" id="PR00344">
    <property type="entry name" value="BCTRLSENSOR"/>
</dbReference>
<dbReference type="InterPro" id="IPR001789">
    <property type="entry name" value="Sig_transdc_resp-reg_receiver"/>
</dbReference>
<dbReference type="Pfam" id="PF00072">
    <property type="entry name" value="Response_reg"/>
    <property type="match status" value="1"/>
</dbReference>
<evidence type="ECO:0000313" key="14">
    <source>
        <dbReference type="EMBL" id="UXD86133.1"/>
    </source>
</evidence>
<dbReference type="EMBL" id="CP054475">
    <property type="protein sequence ID" value="UXD86133.1"/>
    <property type="molecule type" value="Genomic_DNA"/>
</dbReference>
<dbReference type="Gene3D" id="3.40.50.2300">
    <property type="match status" value="1"/>
</dbReference>
<proteinExistence type="predicted"/>
<dbReference type="InterPro" id="IPR036890">
    <property type="entry name" value="HATPase_C_sf"/>
</dbReference>
<evidence type="ECO:0000256" key="4">
    <source>
        <dbReference type="ARBA" id="ARBA00022679"/>
    </source>
</evidence>
<dbReference type="InterPro" id="IPR051315">
    <property type="entry name" value="Bact_Chemotaxis_CheA"/>
</dbReference>
<dbReference type="SUPFAM" id="SSF47226">
    <property type="entry name" value="Histidine-containing phosphotransfer domain, HPT domain"/>
    <property type="match status" value="7"/>
</dbReference>
<evidence type="ECO:0000256" key="1">
    <source>
        <dbReference type="ARBA" id="ARBA00000085"/>
    </source>
</evidence>
<dbReference type="SMART" id="SM00260">
    <property type="entry name" value="CheW"/>
    <property type="match status" value="1"/>
</dbReference>
<dbReference type="InterPro" id="IPR003594">
    <property type="entry name" value="HATPase_dom"/>
</dbReference>
<evidence type="ECO:0000256" key="8">
    <source>
        <dbReference type="PROSITE-ProRule" id="PRU00169"/>
    </source>
</evidence>
<dbReference type="Proteomes" id="UP001065322">
    <property type="component" value="Chromosome"/>
</dbReference>
<dbReference type="CDD" id="cd17546">
    <property type="entry name" value="REC_hyHK_CKI1_RcsC-like"/>
    <property type="match status" value="1"/>
</dbReference>
<feature type="domain" description="HPt" evidence="13">
    <location>
        <begin position="695"/>
        <end position="799"/>
    </location>
</feature>
<dbReference type="PROSITE" id="PS50894">
    <property type="entry name" value="HPT"/>
    <property type="match status" value="4"/>
</dbReference>
<keyword evidence="5" id="KW-0418">Kinase</keyword>
<keyword evidence="15" id="KW-1185">Reference proteome</keyword>
<dbReference type="Pfam" id="PF02895">
    <property type="entry name" value="H-kinase_dim"/>
    <property type="match status" value="1"/>
</dbReference>
<comment type="catalytic activity">
    <reaction evidence="1">
        <text>ATP + protein L-histidine = ADP + protein N-phospho-L-histidine.</text>
        <dbReference type="EC" id="2.7.13.3"/>
    </reaction>
</comment>
<dbReference type="Pfam" id="PF02518">
    <property type="entry name" value="HATPase_c"/>
    <property type="match status" value="1"/>
</dbReference>
<evidence type="ECO:0000256" key="3">
    <source>
        <dbReference type="ARBA" id="ARBA00022553"/>
    </source>
</evidence>
<dbReference type="Pfam" id="PF01584">
    <property type="entry name" value="CheW"/>
    <property type="match status" value="1"/>
</dbReference>
<keyword evidence="3 8" id="KW-0597">Phosphoprotein</keyword>
<feature type="modified residue" description="Phosphohistidine" evidence="7">
    <location>
        <position position="1295"/>
    </location>
</feature>
<sequence>MSQDYIALEWVKGEIEETLQQAQQALEAYVENPQDKSRLKFCLSYLHQIHGTLQMVEFYGAALLAEEMEAIASALAESALGNERDGLEVLMQAIIQLPHYLEHVKVGRRDLPVVLLPILNELRSARGESFLSETALFAPNIQQNAALSDAQAEAFASDDFRNWARKIRQMLQTATLQLLQNKQPDVAKQYLNKAFARLHKALGKTPQGLVWLPALAFSEWLLKQQHLPNSAKQLLRQLDHLLKTAIEEGAAAINQPPSDELLKNLLFYVARTDVSGEAIRQAQEQFGLRQALPTEAEIQQERDALSGPDRDTVGHVLGALVEEIAAIKDRLDLLVRSDDDRKDSLAAIAPNLKQVADTMGMLGLGMPRKVMQEQQSLVARLLDSDTIDDSHLLDMAGALLYVEATLSGMQREGDLNAHAGESTLSDAQKAVLREARNVLEQVKDAIVEYIAKQWSVDELQDVPGLLHTIEGSLNMIPLPRVAGILSRAAAFVQTQLIDERLKPQWSVLDILADVLSGVEYFIERYSENPRSAGAELLDKAEVSLQDLPATEGLGDALDDISFDGSENLPEADITSFGDALSIDEDDDAEIVHAEPEQPDEVEIDLPEADESPVDVSDDNVISLDSIAGDDIRFDFDEQPTADDSADLHELVDHLREQQAEDEQAEEQTSATVAGPEVIAAEAVTPAPAVAEEDDDDLIDDEIIEIFLEEAEEVTETLNEFWPQLIADLSDKEALTTVRRAFHTLKGSGRMVKAEFIGELAWSVENMFNRVLDNTIEIDANLIALVDHVISQLPLLIDDFRHKRAASIATQPLMDYATALANGDAVAAFSPTENAADTQAPDLAPEPEVQQAGADDSSDDDEDDALLEVFEGEARSHLITLDEFVQESREEDFINSLSDQLQRALHTLKGSAHMAGITAIANVASPLERLIKELRAYQINNSAEVVELIATGSALIASALESRELLLAEYIDGADAYVERLQLLEKQLLEPLRVDDSSRRGPNPQAISQFLAQGMDSLLDADRLLNRWHKDQDDSVLSALGQDLQEVAAGAAEAEVPHIQALADALNNLYLRIQNEQAEPAEDLLALAAEAHEAVLAMMDCLAAGQETQSPDELLMRIRNWQFPLPDVADDDLPVLQLDDIVSDDIANDDTDADDLTIDIDADDITLTDNVFAAGDDTDTGIEEAAGDVFDLSDEIDDELLSALPQEQEQDQQEEDLPRAESEVQPAVQPIAQTETRNEMEMLPLPAVEDGDEDEILEIFLEEAQEITESVETALQRWRQHPDNLLHVAQLQRELHTLKGGARMAELSEVADLCHELETLYENINDGRLAVQLQVFDLLDRAHDELGSQLDAVREGVRPQPADEMIVAIRQYLKGEAFGELPEELDDSVSAESDAEEFSEQPPVPVVQSETLDESDREILEIFLEEAHELQESLDRALHSWEQEPANTEGAEEAQRVLHTLKGGARLAGLTEIGDLAHNFEANILKAQQGQIERSAAFFQSAYQRQDELINKIDAVEAMLASDGLVVLGEKSLVVEPLTIDAESENSADTEILPDETAAQVSSADVTPVAEADPAPAADPASNVVPLRRSAPEAPKQDKAAAQQAARKAPQELVKVSADLLDNLVNLAGETSIGRGRLEQQVTDFSHTLDEMDMTLDRLRDQLRRLDMETEAQVIFRQERQGPDYEDFDPLEMDRYSAMQQLSRALVESASDLLDLKETLSHKTRDAETLLLQQSRVNTELQEGLMKTRMVPFQRLVPRLRRIVRQVSLELDKQVELRVHNADGEMDRTILERMISPLEHMVRNAVDHGIENPAQRAAAGKPDVGNIELDISRDGGDVVLTMSDDGRGVNLEAVKRKAIERGLMDPDAQLSDQEIMQFILQAGFSTAEAVTQISGRGVGMDVVSSEIKQMGGSVEIQSEAGAGTRFIIRLPFTVSVNRALMVRVGDDLYAVPLNNIQGIVRAPVAQLQSLYEQPQAERKYHYAGTDYRIEYLGVMLENEAQPKFSAQHIPLPVLLIRGAIPFALQVDSLLGSREIVVKTLGPQFASVMGVSGGTILGDGSVVIILDLPAMIRTQASLEYQQAKLLDSQAAERRHELENRLPRILVVDDSVTVRKVTSRLLERNGMEVFTAKDGVDAMATLQDHKPDLMLLDIEMPRMDGFEVASLVRHDSRLKDIPIIMITSRTGDKHRERAMSIGVNEYLGKPFQEDLLLGTMNRLLGREED</sequence>
<evidence type="ECO:0000256" key="7">
    <source>
        <dbReference type="PROSITE-ProRule" id="PRU00110"/>
    </source>
</evidence>
<feature type="modified residue" description="Phosphohistidine" evidence="7">
    <location>
        <position position="1458"/>
    </location>
</feature>
<feature type="modified residue" description="4-aspartylphosphate" evidence="8">
    <location>
        <position position="2150"/>
    </location>
</feature>
<dbReference type="CDD" id="cd00088">
    <property type="entry name" value="HPT"/>
    <property type="match status" value="4"/>
</dbReference>
<evidence type="ECO:0000256" key="2">
    <source>
        <dbReference type="ARBA" id="ARBA00012438"/>
    </source>
</evidence>
<dbReference type="InterPro" id="IPR011006">
    <property type="entry name" value="CheY-like_superfamily"/>
</dbReference>
<dbReference type="SUPFAM" id="SSF50341">
    <property type="entry name" value="CheW-like"/>
    <property type="match status" value="1"/>
</dbReference>
<feature type="domain" description="HPt" evidence="13">
    <location>
        <begin position="1248"/>
        <end position="1352"/>
    </location>
</feature>
<feature type="modified residue" description="Phosphohistidine" evidence="7">
    <location>
        <position position="905"/>
    </location>
</feature>
<dbReference type="SUPFAM" id="SSF55874">
    <property type="entry name" value="ATPase domain of HSP90 chaperone/DNA topoisomerase II/histidine kinase"/>
    <property type="match status" value="1"/>
</dbReference>
<dbReference type="SMART" id="SM00073">
    <property type="entry name" value="HPT"/>
    <property type="match status" value="4"/>
</dbReference>
<feature type="region of interest" description="Disordered" evidence="9">
    <location>
        <begin position="1557"/>
        <end position="1583"/>
    </location>
</feature>
<dbReference type="InterPro" id="IPR002545">
    <property type="entry name" value="CheW-lke_dom"/>
</dbReference>
<dbReference type="SMART" id="SM01231">
    <property type="entry name" value="H-kinase_dim"/>
    <property type="match status" value="1"/>
</dbReference>
<dbReference type="InterPro" id="IPR036061">
    <property type="entry name" value="CheW-like_dom_sf"/>
</dbReference>
<dbReference type="SUPFAM" id="SSF52172">
    <property type="entry name" value="CheY-like"/>
    <property type="match status" value="1"/>
</dbReference>
<dbReference type="PANTHER" id="PTHR43395">
    <property type="entry name" value="SENSOR HISTIDINE KINASE CHEA"/>
    <property type="match status" value="1"/>
</dbReference>
<keyword evidence="4" id="KW-0808">Transferase</keyword>
<dbReference type="EC" id="2.7.13.3" evidence="2"/>
<dbReference type="InterPro" id="IPR004105">
    <property type="entry name" value="CheA-like_dim"/>
</dbReference>
<evidence type="ECO:0000259" key="10">
    <source>
        <dbReference type="PROSITE" id="PS50109"/>
    </source>
</evidence>
<feature type="region of interest" description="Disordered" evidence="9">
    <location>
        <begin position="833"/>
        <end position="861"/>
    </location>
</feature>
<dbReference type="CDD" id="cd16916">
    <property type="entry name" value="HATPase_CheA-like"/>
    <property type="match status" value="1"/>
</dbReference>
<gene>
    <name evidence="14" type="ORF">HUF19_01110</name>
</gene>
<feature type="region of interest" description="Disordered" evidence="9">
    <location>
        <begin position="1384"/>
        <end position="1410"/>
    </location>
</feature>
<evidence type="ECO:0000259" key="12">
    <source>
        <dbReference type="PROSITE" id="PS50851"/>
    </source>
</evidence>
<dbReference type="InterPro" id="IPR005467">
    <property type="entry name" value="His_kinase_dom"/>
</dbReference>
<evidence type="ECO:0000313" key="15">
    <source>
        <dbReference type="Proteomes" id="UP001065322"/>
    </source>
</evidence>
<feature type="domain" description="CheW-like" evidence="12">
    <location>
        <begin position="1935"/>
        <end position="2075"/>
    </location>
</feature>
<dbReference type="SMART" id="SM00448">
    <property type="entry name" value="REC"/>
    <property type="match status" value="1"/>
</dbReference>
<accession>A0ABY6A642</accession>
<dbReference type="InterPro" id="IPR004358">
    <property type="entry name" value="Sig_transdc_His_kin-like_C"/>
</dbReference>
<dbReference type="SMART" id="SM00387">
    <property type="entry name" value="HATPase_c"/>
    <property type="match status" value="1"/>
</dbReference>
<feature type="compositionally biased region" description="Low complexity" evidence="9">
    <location>
        <begin position="1563"/>
        <end position="1583"/>
    </location>
</feature>
<reference evidence="15" key="1">
    <citation type="submission" date="2020-06" db="EMBL/GenBank/DDBJ databases">
        <title>Thalassolituus marinus alknpb1M-1, a hydrocarbon-degrading bacterium isolated from the deep-sea overlying water using an in-situ strategy from the South China Sea basin.</title>
        <authorList>
            <person name="Dong C."/>
            <person name="Chen Y."/>
            <person name="Shao Z."/>
        </authorList>
    </citation>
    <scope>NUCLEOTIDE SEQUENCE [LARGE SCALE GENOMIC DNA]</scope>
    <source>
        <strain evidence="15">alknpb1M-1</strain>
    </source>
</reference>
<dbReference type="PANTHER" id="PTHR43395:SF8">
    <property type="entry name" value="HISTIDINE KINASE"/>
    <property type="match status" value="1"/>
</dbReference>
<feature type="compositionally biased region" description="Acidic residues" evidence="9">
    <location>
        <begin position="1384"/>
        <end position="1398"/>
    </location>
</feature>
<evidence type="ECO:0000256" key="9">
    <source>
        <dbReference type="SAM" id="MobiDB-lite"/>
    </source>
</evidence>
<keyword evidence="6" id="KW-0902">Two-component regulatory system</keyword>
<dbReference type="PROSITE" id="PS50110">
    <property type="entry name" value="RESPONSE_REGULATORY"/>
    <property type="match status" value="1"/>
</dbReference>
<dbReference type="InterPro" id="IPR058661">
    <property type="entry name" value="FimL_2nd"/>
</dbReference>
<evidence type="ECO:0000256" key="6">
    <source>
        <dbReference type="ARBA" id="ARBA00023012"/>
    </source>
</evidence>
<organism evidence="14 15">
    <name type="scientific">Thalassolituus hydrocarboniclasticus</name>
    <dbReference type="NCBI Taxonomy" id="2742796"/>
    <lineage>
        <taxon>Bacteria</taxon>
        <taxon>Pseudomonadati</taxon>
        <taxon>Pseudomonadota</taxon>
        <taxon>Gammaproteobacteria</taxon>
        <taxon>Oceanospirillales</taxon>
        <taxon>Oceanospirillaceae</taxon>
        <taxon>Thalassolituus</taxon>
    </lineage>
</organism>
<feature type="domain" description="HPt" evidence="13">
    <location>
        <begin position="858"/>
        <end position="962"/>
    </location>
</feature>